<sequence>MLRVLAVAVLAVVMCPVAHAAPRTVARSGDFTLQAERKGGEVCLTLRRDRRYQGEACGRQPRSPHRTVSVFPDVYSTAYAAAVGPTVRRAEAEDARGRRTSHKVFAARGFAARFVVVPPKPGAVFVRFYGADGKLLGIDAGPVGYIAPADETQILGDRDAGVKVHTEPQLAPTPDQADRLRTLACVDVVNASGGSGVCGEGTDDALIILDSCDGPGILGAVVGSGIAGLRLQLGSGATVELPAKALSPAFAGRRAVGAEVPAGEAIRSATAFDASGRDVAGVGVGLAPSGLPCTEEERGENFSAPLVPVSPPAAPVAAAVAGGLPLVVADQGETLCAELGTLTPQLCPAAPVDSDPPRLLRRGATVAGVLSADAARVTLELDRGRDVTVPTTTAPAYTGRWAGKVRFFAAEVPAARTVVRTVVRDARGRTIGVSDRGLGRSSVNRRVLAEQGGVRLQVVRQAGAQPCVTAFVADLAPAPSFCTVRDPGRPIDGPFHTYRAAVVVSCTPRLALAYGRIADGMAVPEVVLAGGRRIKGQRVALPDDDAWFAFVPDAAVEWLRAGKVQAQLNLPPASAQCGYSAGRAF</sequence>
<dbReference type="RefSeq" id="WP_147447832.1">
    <property type="nucleotide sequence ID" value="NZ_RBIL01000001.1"/>
</dbReference>
<dbReference type="EMBL" id="RBIL01000001">
    <property type="protein sequence ID" value="RKQ93406.1"/>
    <property type="molecule type" value="Genomic_DNA"/>
</dbReference>
<dbReference type="Proteomes" id="UP000278962">
    <property type="component" value="Unassembled WGS sequence"/>
</dbReference>
<organism evidence="2 3">
    <name type="scientific">Solirubrobacter pauli</name>
    <dbReference type="NCBI Taxonomy" id="166793"/>
    <lineage>
        <taxon>Bacteria</taxon>
        <taxon>Bacillati</taxon>
        <taxon>Actinomycetota</taxon>
        <taxon>Thermoleophilia</taxon>
        <taxon>Solirubrobacterales</taxon>
        <taxon>Solirubrobacteraceae</taxon>
        <taxon>Solirubrobacter</taxon>
    </lineage>
</organism>
<accession>A0A660LGJ7</accession>
<evidence type="ECO:0000256" key="1">
    <source>
        <dbReference type="SAM" id="SignalP"/>
    </source>
</evidence>
<comment type="caution">
    <text evidence="2">The sequence shown here is derived from an EMBL/GenBank/DDBJ whole genome shotgun (WGS) entry which is preliminary data.</text>
</comment>
<reference evidence="2 3" key="1">
    <citation type="submission" date="2018-10" db="EMBL/GenBank/DDBJ databases">
        <title>Genomic Encyclopedia of Archaeal and Bacterial Type Strains, Phase II (KMG-II): from individual species to whole genera.</title>
        <authorList>
            <person name="Goeker M."/>
        </authorList>
    </citation>
    <scope>NUCLEOTIDE SEQUENCE [LARGE SCALE GENOMIC DNA]</scope>
    <source>
        <strain evidence="2 3">DSM 14954</strain>
    </source>
</reference>
<keyword evidence="1" id="KW-0732">Signal</keyword>
<name>A0A660LGJ7_9ACTN</name>
<proteinExistence type="predicted"/>
<gene>
    <name evidence="2" type="ORF">C8N24_3272</name>
</gene>
<protein>
    <submittedName>
        <fullName evidence="2">Uncharacterized protein</fullName>
    </submittedName>
</protein>
<dbReference type="OrthoDB" id="9822639at2"/>
<feature type="chain" id="PRO_5024993979" evidence="1">
    <location>
        <begin position="21"/>
        <end position="585"/>
    </location>
</feature>
<feature type="signal peptide" evidence="1">
    <location>
        <begin position="1"/>
        <end position="20"/>
    </location>
</feature>
<keyword evidence="3" id="KW-1185">Reference proteome</keyword>
<dbReference type="AlphaFoldDB" id="A0A660LGJ7"/>
<evidence type="ECO:0000313" key="3">
    <source>
        <dbReference type="Proteomes" id="UP000278962"/>
    </source>
</evidence>
<evidence type="ECO:0000313" key="2">
    <source>
        <dbReference type="EMBL" id="RKQ93406.1"/>
    </source>
</evidence>